<dbReference type="Gene3D" id="2.50.20.10">
    <property type="entry name" value="Lipoprotein localisation LolA/LolB/LppX"/>
    <property type="match status" value="1"/>
</dbReference>
<keyword evidence="2" id="KW-0449">Lipoprotein</keyword>
<feature type="non-terminal residue" evidence="2">
    <location>
        <position position="1"/>
    </location>
</feature>
<proteinExistence type="predicted"/>
<reference evidence="2 3" key="1">
    <citation type="journal article" date="2019" name="Nat. Microbiol.">
        <title>Mediterranean grassland soil C-N compound turnover is dependent on rainfall and depth, and is mediated by genomically divergent microorganisms.</title>
        <authorList>
            <person name="Diamond S."/>
            <person name="Andeer P.F."/>
            <person name="Li Z."/>
            <person name="Crits-Christoph A."/>
            <person name="Burstein D."/>
            <person name="Anantharaman K."/>
            <person name="Lane K.R."/>
            <person name="Thomas B.C."/>
            <person name="Pan C."/>
            <person name="Northen T.R."/>
            <person name="Banfield J.F."/>
        </authorList>
    </citation>
    <scope>NUCLEOTIDE SEQUENCE [LARGE SCALE GENOMIC DNA]</scope>
    <source>
        <strain evidence="2">WS_8</strain>
    </source>
</reference>
<sequence>EDADFDGPLVDYQKKGNKVEYVGQDEVDGTDTYKLKVTLRDGTVLHYYLDAEYYVPIKIDTRRMIRGAEREYETTVGDYKQVAGWYLPYSYETNAKGSTDKSTIVYDKIEANVPIDDSRFHMPAAAKTQGAKP</sequence>
<protein>
    <submittedName>
        <fullName evidence="2">Outer membrane lipoprotein-sorting protein</fullName>
    </submittedName>
</protein>
<organism evidence="2 3">
    <name type="scientific">Eiseniibacteriota bacterium</name>
    <dbReference type="NCBI Taxonomy" id="2212470"/>
    <lineage>
        <taxon>Bacteria</taxon>
        <taxon>Candidatus Eiseniibacteriota</taxon>
    </lineage>
</organism>
<dbReference type="Proteomes" id="UP000316609">
    <property type="component" value="Unassembled WGS sequence"/>
</dbReference>
<evidence type="ECO:0000313" key="3">
    <source>
        <dbReference type="Proteomes" id="UP000316609"/>
    </source>
</evidence>
<accession>A0A538TW81</accession>
<dbReference type="Pfam" id="PF17131">
    <property type="entry name" value="LolA_like"/>
    <property type="match status" value="1"/>
</dbReference>
<dbReference type="AlphaFoldDB" id="A0A538TW81"/>
<dbReference type="EMBL" id="VBOY01000026">
    <property type="protein sequence ID" value="TMQ67879.1"/>
    <property type="molecule type" value="Genomic_DNA"/>
</dbReference>
<dbReference type="InterPro" id="IPR033399">
    <property type="entry name" value="TP_0789-like"/>
</dbReference>
<name>A0A538TW81_UNCEI</name>
<evidence type="ECO:0000313" key="2">
    <source>
        <dbReference type="EMBL" id="TMQ67879.1"/>
    </source>
</evidence>
<feature type="domain" description="Uncharacterized protein TP-0789" evidence="1">
    <location>
        <begin position="17"/>
        <end position="121"/>
    </location>
</feature>
<comment type="caution">
    <text evidence="2">The sequence shown here is derived from an EMBL/GenBank/DDBJ whole genome shotgun (WGS) entry which is preliminary data.</text>
</comment>
<gene>
    <name evidence="2" type="ORF">E6K78_03255</name>
</gene>
<evidence type="ECO:0000259" key="1">
    <source>
        <dbReference type="Pfam" id="PF17131"/>
    </source>
</evidence>